<gene>
    <name evidence="2" type="ORF">COCON_G00098430</name>
</gene>
<reference evidence="2" key="1">
    <citation type="journal article" date="2023" name="Science">
        <title>Genome structures resolve the early diversification of teleost fishes.</title>
        <authorList>
            <person name="Parey E."/>
            <person name="Louis A."/>
            <person name="Montfort J."/>
            <person name="Bouchez O."/>
            <person name="Roques C."/>
            <person name="Iampietro C."/>
            <person name="Lluch J."/>
            <person name="Castinel A."/>
            <person name="Donnadieu C."/>
            <person name="Desvignes T."/>
            <person name="Floi Bucao C."/>
            <person name="Jouanno E."/>
            <person name="Wen M."/>
            <person name="Mejri S."/>
            <person name="Dirks R."/>
            <person name="Jansen H."/>
            <person name="Henkel C."/>
            <person name="Chen W.J."/>
            <person name="Zahm M."/>
            <person name="Cabau C."/>
            <person name="Klopp C."/>
            <person name="Thompson A.W."/>
            <person name="Robinson-Rechavi M."/>
            <person name="Braasch I."/>
            <person name="Lecointre G."/>
            <person name="Bobe J."/>
            <person name="Postlethwait J.H."/>
            <person name="Berthelot C."/>
            <person name="Roest Crollius H."/>
            <person name="Guiguen Y."/>
        </authorList>
    </citation>
    <scope>NUCLEOTIDE SEQUENCE</scope>
    <source>
        <strain evidence="2">Concon-B</strain>
    </source>
</reference>
<evidence type="ECO:0000313" key="2">
    <source>
        <dbReference type="EMBL" id="KAJ8275218.1"/>
    </source>
</evidence>
<dbReference type="Proteomes" id="UP001152803">
    <property type="component" value="Unassembled WGS sequence"/>
</dbReference>
<organism evidence="2 3">
    <name type="scientific">Conger conger</name>
    <name type="common">Conger eel</name>
    <name type="synonym">Muraena conger</name>
    <dbReference type="NCBI Taxonomy" id="82655"/>
    <lineage>
        <taxon>Eukaryota</taxon>
        <taxon>Metazoa</taxon>
        <taxon>Chordata</taxon>
        <taxon>Craniata</taxon>
        <taxon>Vertebrata</taxon>
        <taxon>Euteleostomi</taxon>
        <taxon>Actinopterygii</taxon>
        <taxon>Neopterygii</taxon>
        <taxon>Teleostei</taxon>
        <taxon>Anguilliformes</taxon>
        <taxon>Congridae</taxon>
        <taxon>Conger</taxon>
    </lineage>
</organism>
<comment type="caution">
    <text evidence="2">The sequence shown here is derived from an EMBL/GenBank/DDBJ whole genome shotgun (WGS) entry which is preliminary data.</text>
</comment>
<dbReference type="OrthoDB" id="10552541at2759"/>
<dbReference type="EMBL" id="JAFJMO010000006">
    <property type="protein sequence ID" value="KAJ8275218.1"/>
    <property type="molecule type" value="Genomic_DNA"/>
</dbReference>
<accession>A0A9Q1DME8</accession>
<evidence type="ECO:0000313" key="3">
    <source>
        <dbReference type="Proteomes" id="UP001152803"/>
    </source>
</evidence>
<name>A0A9Q1DME8_CONCO</name>
<evidence type="ECO:0000256" key="1">
    <source>
        <dbReference type="SAM" id="MobiDB-lite"/>
    </source>
</evidence>
<feature type="compositionally biased region" description="Basic and acidic residues" evidence="1">
    <location>
        <begin position="174"/>
        <end position="186"/>
    </location>
</feature>
<keyword evidence="3" id="KW-1185">Reference proteome</keyword>
<dbReference type="AlphaFoldDB" id="A0A9Q1DME8"/>
<feature type="compositionally biased region" description="Polar residues" evidence="1">
    <location>
        <begin position="202"/>
        <end position="219"/>
    </location>
</feature>
<protein>
    <submittedName>
        <fullName evidence="2">Uncharacterized protein</fullName>
    </submittedName>
</protein>
<proteinExistence type="predicted"/>
<feature type="region of interest" description="Disordered" evidence="1">
    <location>
        <begin position="173"/>
        <end position="269"/>
    </location>
</feature>
<sequence>MFRQEDGVLKTLAVLRHSRNLCDINTSSASTQLWKKIRKLNSAGIAGPRCSPKHLHIWDTRKIEPAVQLQAGRRAVQTPKYLTYLNGRPPPWEDSCDLLSERHKVTQKCNAVLRACRAVGMRLRGRDLEDSPVSWIPNILGVQSVRLRLRLDRRDNKGRGCWQLVDLGSGSEQSCRKLRERDRDRTPPALSQSPMSIPAASAQKTDNSEMQSPAMSPSFISGPRGKIPGRKRGRPPIRNVPKMDFQNRYSESLSPLKVPKKRGGSQDLS</sequence>